<evidence type="ECO:0000256" key="3">
    <source>
        <dbReference type="ARBA" id="ARBA00022741"/>
    </source>
</evidence>
<evidence type="ECO:0000256" key="5">
    <source>
        <dbReference type="ARBA" id="ARBA00022917"/>
    </source>
</evidence>
<name>E6PCJ9_9ZZZZ</name>
<feature type="domain" description="Methionyl/Valyl/Leucyl/Isoleucyl-tRNA synthetase anticodon-binding" evidence="8">
    <location>
        <begin position="696"/>
        <end position="807"/>
    </location>
</feature>
<keyword evidence="5" id="KW-0648">Protein biosynthesis</keyword>
<dbReference type="SUPFAM" id="SSF52374">
    <property type="entry name" value="Nucleotidylyl transferase"/>
    <property type="match status" value="1"/>
</dbReference>
<dbReference type="SUPFAM" id="SSF50677">
    <property type="entry name" value="ValRS/IleRS/LeuRS editing domain"/>
    <property type="match status" value="1"/>
</dbReference>
<keyword evidence="3" id="KW-0547">Nucleotide-binding</keyword>
<keyword evidence="2 9" id="KW-0436">Ligase</keyword>
<dbReference type="EMBL" id="CABL01000001">
    <property type="protein sequence ID" value="CBH74183.1"/>
    <property type="molecule type" value="Genomic_DNA"/>
</dbReference>
<dbReference type="InterPro" id="IPR009008">
    <property type="entry name" value="Val/Leu/Ile-tRNA-synth_edit"/>
</dbReference>
<dbReference type="InterPro" id="IPR002301">
    <property type="entry name" value="Ile-tRNA-ligase"/>
</dbReference>
<organism evidence="9">
    <name type="scientific">mine drainage metagenome</name>
    <dbReference type="NCBI Taxonomy" id="410659"/>
    <lineage>
        <taxon>unclassified sequences</taxon>
        <taxon>metagenomes</taxon>
        <taxon>ecological metagenomes</taxon>
    </lineage>
</organism>
<dbReference type="NCBIfam" id="TIGR00392">
    <property type="entry name" value="ileS"/>
    <property type="match status" value="1"/>
</dbReference>
<dbReference type="InterPro" id="IPR033708">
    <property type="entry name" value="Anticodon_Ile_BEm"/>
</dbReference>
<accession>E6PCJ9</accession>
<dbReference type="InterPro" id="IPR050081">
    <property type="entry name" value="Ile-tRNA_ligase"/>
</dbReference>
<dbReference type="Gene3D" id="1.10.730.20">
    <property type="match status" value="1"/>
</dbReference>
<dbReference type="InterPro" id="IPR014729">
    <property type="entry name" value="Rossmann-like_a/b/a_fold"/>
</dbReference>
<evidence type="ECO:0000256" key="4">
    <source>
        <dbReference type="ARBA" id="ARBA00022840"/>
    </source>
</evidence>
<feature type="domain" description="Aminoacyl-tRNA synthetase class Ia" evidence="7">
    <location>
        <begin position="34"/>
        <end position="652"/>
    </location>
</feature>
<dbReference type="InterPro" id="IPR023585">
    <property type="entry name" value="Ile-tRNA-ligase_type1"/>
</dbReference>
<dbReference type="PANTHER" id="PTHR42765:SF1">
    <property type="entry name" value="ISOLEUCINE--TRNA LIGASE, MITOCHONDRIAL"/>
    <property type="match status" value="1"/>
</dbReference>
<keyword evidence="4" id="KW-0067">ATP-binding</keyword>
<evidence type="ECO:0000256" key="2">
    <source>
        <dbReference type="ARBA" id="ARBA00022598"/>
    </source>
</evidence>
<dbReference type="InterPro" id="IPR013155">
    <property type="entry name" value="M/V/L/I-tRNA-synth_anticd-bd"/>
</dbReference>
<dbReference type="InterPro" id="IPR002300">
    <property type="entry name" value="aa-tRNA-synth_Ia"/>
</dbReference>
<dbReference type="HAMAP" id="MF_02002">
    <property type="entry name" value="Ile_tRNA_synth_type1"/>
    <property type="match status" value="1"/>
</dbReference>
<comment type="caution">
    <text evidence="9">The sequence shown here is derived from an EMBL/GenBank/DDBJ whole genome shotgun (WGS) entry which is preliminary data.</text>
</comment>
<dbReference type="SUPFAM" id="SSF47323">
    <property type="entry name" value="Anticodon-binding domain of a subclass of class I aminoacyl-tRNA synthetases"/>
    <property type="match status" value="1"/>
</dbReference>
<dbReference type="PROSITE" id="PS00178">
    <property type="entry name" value="AA_TRNA_LIGASE_I"/>
    <property type="match status" value="1"/>
</dbReference>
<dbReference type="GO" id="GO:0002161">
    <property type="term" value="F:aminoacyl-tRNA deacylase activity"/>
    <property type="evidence" value="ECO:0007669"/>
    <property type="project" value="InterPro"/>
</dbReference>
<dbReference type="Gene3D" id="3.90.740.10">
    <property type="entry name" value="Valyl/Leucyl/Isoleucyl-tRNA synthetase, editing domain"/>
    <property type="match status" value="1"/>
</dbReference>
<dbReference type="EC" id="6.1.1.5" evidence="1"/>
<dbReference type="InterPro" id="IPR001412">
    <property type="entry name" value="aa-tRNA-synth_I_CS"/>
</dbReference>
<dbReference type="PRINTS" id="PR00984">
    <property type="entry name" value="TRNASYNTHILE"/>
</dbReference>
<gene>
    <name evidence="9" type="primary">ileS</name>
    <name evidence="9" type="ORF">CARN1_2070</name>
</gene>
<dbReference type="GO" id="GO:0005829">
    <property type="term" value="C:cytosol"/>
    <property type="evidence" value="ECO:0007669"/>
    <property type="project" value="TreeGrafter"/>
</dbReference>
<dbReference type="CDD" id="cd07960">
    <property type="entry name" value="Anticodon_Ia_Ile_BEm"/>
    <property type="match status" value="1"/>
</dbReference>
<evidence type="ECO:0000313" key="9">
    <source>
        <dbReference type="EMBL" id="CBH74183.1"/>
    </source>
</evidence>
<keyword evidence="6 9" id="KW-0030">Aminoacyl-tRNA synthetase</keyword>
<evidence type="ECO:0000259" key="7">
    <source>
        <dbReference type="Pfam" id="PF00133"/>
    </source>
</evidence>
<evidence type="ECO:0000256" key="6">
    <source>
        <dbReference type="ARBA" id="ARBA00023146"/>
    </source>
</evidence>
<dbReference type="GO" id="GO:0006428">
    <property type="term" value="P:isoleucyl-tRNA aminoacylation"/>
    <property type="evidence" value="ECO:0007669"/>
    <property type="project" value="InterPro"/>
</dbReference>
<reference evidence="9" key="1">
    <citation type="submission" date="2009-10" db="EMBL/GenBank/DDBJ databases">
        <title>Diversity of trophic interactions inside an arsenic-rich microbial ecosystem.</title>
        <authorList>
            <person name="Bertin P.N."/>
            <person name="Heinrich-Salmeron A."/>
            <person name="Pelletier E."/>
            <person name="Goulhen-Chollet F."/>
            <person name="Arsene-Ploetze F."/>
            <person name="Gallien S."/>
            <person name="Calteau A."/>
            <person name="Vallenet D."/>
            <person name="Casiot C."/>
            <person name="Chane-Woon-Ming B."/>
            <person name="Giloteaux L."/>
            <person name="Barakat M."/>
            <person name="Bonnefoy V."/>
            <person name="Bruneel O."/>
            <person name="Chandler M."/>
            <person name="Cleiss J."/>
            <person name="Duran R."/>
            <person name="Elbaz-Poulichet F."/>
            <person name="Fonknechten N."/>
            <person name="Lauga B."/>
            <person name="Mornico D."/>
            <person name="Ortet P."/>
            <person name="Schaeffer C."/>
            <person name="Siguier P."/>
            <person name="Alexander Thil Smith A."/>
            <person name="Van Dorsselaer A."/>
            <person name="Weissenbach J."/>
            <person name="Medigue C."/>
            <person name="Le Paslier D."/>
        </authorList>
    </citation>
    <scope>NUCLEOTIDE SEQUENCE</scope>
</reference>
<dbReference type="InterPro" id="IPR009080">
    <property type="entry name" value="tRNAsynth_Ia_anticodon-bd"/>
</dbReference>
<protein>
    <recommendedName>
        <fullName evidence="1">isoleucine--tRNA ligase</fullName>
        <ecNumber evidence="1">6.1.1.5</ecNumber>
    </recommendedName>
</protein>
<dbReference type="Gene3D" id="3.40.50.620">
    <property type="entry name" value="HUPs"/>
    <property type="match status" value="2"/>
</dbReference>
<dbReference type="GO" id="GO:0005524">
    <property type="term" value="F:ATP binding"/>
    <property type="evidence" value="ECO:0007669"/>
    <property type="project" value="UniProtKB-KW"/>
</dbReference>
<dbReference type="PANTHER" id="PTHR42765">
    <property type="entry name" value="SOLEUCYL-TRNA SYNTHETASE"/>
    <property type="match status" value="1"/>
</dbReference>
<sequence length="923" mass="103072">MNDASRADYRATLNLPATDFPMKAELPKREPARVAWWNEQQIYRRALERNAGAKPWILHDGPPYANGELHMGHFLNMVLKDMFVKIALLEGRAARFVPGWDMHGLPIELETLKHLGVKDFHQIDPLELRAKCKERALYWLERQSSTRERMGVFAEFDRPYRTVDPSFEATIVEALATLAEREQLYRGLRATLWCIHDETALAEAEIEYETKVSPSIYVRFRADAAQRTDILARFGFVGEENAPLSVLIWTTTPWTLPANVAIALRADATYGVYRVGDELFIVAEALAEQALGDAFAGAHLLASLPGSALDGARARHPFAQRDSVMVLADYVDLESGTGAVHTAPGHGADDFATGVKYDLPILNPVDASGHFTAEGAPYIGMQVFAANDRIVADLRESGALWRFESYSHSYPHCWRCHQPVIFRATAQWFIAMDQNRLRARAVEAAQGVAFEPEWGRARLVQMLENHPEWCISRQRTWGTPIPAVVCKGCNESLLDPRVARIAAARFREVGADAWWSEPVERFLPEGFHCARCGSTTFEKERNIVDIWFESGVTHLAVLGHDATLPWPSDLVLEGGDQYRGWFRSSIVTAVALEGHAPYRCVVKNGWVNDEQGRPMSKSRGTGIDARDAMATFGADVLRLWSASVEFVDDVRFGPNVVEQVARVYRNIRNRIRFILGNIADLPPEAIVEPAAMLPLDRLACRVTDAFVAEVRERYAAFGIHDAYLAIVAFESEMSGLAFDAWKDPLYSGQRDGARRRSAQSALFYLLRGFLTALAPLLPFTAEEAWQSLPEALRGDRESVFALRFADEHRVSNAADLALWEQLRTLRAQVAASNSPRDFEIAVDLYAGGEQFEALAALDETLREALIVSEVRMHRDPAAQSARLTIGQASGAKCSRCWKFRDLREGDARGAICDDCERAVSALA</sequence>
<evidence type="ECO:0000259" key="8">
    <source>
        <dbReference type="Pfam" id="PF08264"/>
    </source>
</evidence>
<dbReference type="AlphaFoldDB" id="E6PCJ9"/>
<dbReference type="GO" id="GO:0000049">
    <property type="term" value="F:tRNA binding"/>
    <property type="evidence" value="ECO:0007669"/>
    <property type="project" value="InterPro"/>
</dbReference>
<dbReference type="Pfam" id="PF08264">
    <property type="entry name" value="Anticodon_1"/>
    <property type="match status" value="1"/>
</dbReference>
<dbReference type="Pfam" id="PF00133">
    <property type="entry name" value="tRNA-synt_1"/>
    <property type="match status" value="1"/>
</dbReference>
<dbReference type="GO" id="GO:0004822">
    <property type="term" value="F:isoleucine-tRNA ligase activity"/>
    <property type="evidence" value="ECO:0007669"/>
    <property type="project" value="UniProtKB-EC"/>
</dbReference>
<evidence type="ECO:0000256" key="1">
    <source>
        <dbReference type="ARBA" id="ARBA00013165"/>
    </source>
</evidence>
<proteinExistence type="inferred from homology"/>